<protein>
    <submittedName>
        <fullName evidence="7">Alcohol dehydrogenase 2</fullName>
        <ecNumber evidence="7">1.1.1.1</ecNumber>
    </submittedName>
</protein>
<dbReference type="InterPro" id="IPR018211">
    <property type="entry name" value="ADH_Fe_CS"/>
</dbReference>
<gene>
    <name evidence="7" type="primary">adhB</name>
    <name evidence="7" type="ORF">Pla52n_33550</name>
</gene>
<dbReference type="InterPro" id="IPR056798">
    <property type="entry name" value="ADH_Fe_C"/>
</dbReference>
<evidence type="ECO:0000313" key="7">
    <source>
        <dbReference type="EMBL" id="TWU02305.1"/>
    </source>
</evidence>
<dbReference type="CDD" id="cd08551">
    <property type="entry name" value="Fe-ADH"/>
    <property type="match status" value="1"/>
</dbReference>
<dbReference type="Pfam" id="PF25137">
    <property type="entry name" value="ADH_Fe_C"/>
    <property type="match status" value="1"/>
</dbReference>
<evidence type="ECO:0000256" key="4">
    <source>
        <dbReference type="ARBA" id="ARBA00023027"/>
    </source>
</evidence>
<dbReference type="InterPro" id="IPR039697">
    <property type="entry name" value="Alcohol_dehydrogenase_Fe"/>
</dbReference>
<dbReference type="EMBL" id="SJPN01000004">
    <property type="protein sequence ID" value="TWU02305.1"/>
    <property type="molecule type" value="Genomic_DNA"/>
</dbReference>
<dbReference type="SUPFAM" id="SSF56796">
    <property type="entry name" value="Dehydroquinate synthase-like"/>
    <property type="match status" value="1"/>
</dbReference>
<dbReference type="Gene3D" id="3.40.50.1970">
    <property type="match status" value="1"/>
</dbReference>
<dbReference type="OrthoDB" id="9804734at2"/>
<evidence type="ECO:0000259" key="6">
    <source>
        <dbReference type="Pfam" id="PF25137"/>
    </source>
</evidence>
<evidence type="ECO:0000256" key="1">
    <source>
        <dbReference type="ARBA" id="ARBA00001962"/>
    </source>
</evidence>
<accession>A0A5C6AQS6</accession>
<proteinExistence type="inferred from homology"/>
<reference evidence="7 8" key="1">
    <citation type="submission" date="2019-02" db="EMBL/GenBank/DDBJ databases">
        <title>Deep-cultivation of Planctomycetes and their phenomic and genomic characterization uncovers novel biology.</title>
        <authorList>
            <person name="Wiegand S."/>
            <person name="Jogler M."/>
            <person name="Boedeker C."/>
            <person name="Pinto D."/>
            <person name="Vollmers J."/>
            <person name="Rivas-Marin E."/>
            <person name="Kohn T."/>
            <person name="Peeters S.H."/>
            <person name="Heuer A."/>
            <person name="Rast P."/>
            <person name="Oberbeckmann S."/>
            <person name="Bunk B."/>
            <person name="Jeske O."/>
            <person name="Meyerdierks A."/>
            <person name="Storesund J.E."/>
            <person name="Kallscheuer N."/>
            <person name="Luecker S."/>
            <person name="Lage O.M."/>
            <person name="Pohl T."/>
            <person name="Merkel B.J."/>
            <person name="Hornburger P."/>
            <person name="Mueller R.-W."/>
            <person name="Bruemmer F."/>
            <person name="Labrenz M."/>
            <person name="Spormann A.M."/>
            <person name="Op Den Camp H."/>
            <person name="Overmann J."/>
            <person name="Amann R."/>
            <person name="Jetten M.S.M."/>
            <person name="Mascher T."/>
            <person name="Medema M.H."/>
            <person name="Devos D.P."/>
            <person name="Kaster A.-K."/>
            <person name="Ovreas L."/>
            <person name="Rohde M."/>
            <person name="Galperin M.Y."/>
            <person name="Jogler C."/>
        </authorList>
    </citation>
    <scope>NUCLEOTIDE SEQUENCE [LARGE SCALE GENOMIC DNA]</scope>
    <source>
        <strain evidence="7 8">Pla52n</strain>
    </source>
</reference>
<evidence type="ECO:0000259" key="5">
    <source>
        <dbReference type="Pfam" id="PF00465"/>
    </source>
</evidence>
<dbReference type="InterPro" id="IPR001670">
    <property type="entry name" value="ADH_Fe/GldA"/>
</dbReference>
<dbReference type="Proteomes" id="UP000320176">
    <property type="component" value="Unassembled WGS sequence"/>
</dbReference>
<comment type="caution">
    <text evidence="7">The sequence shown here is derived from an EMBL/GenBank/DDBJ whole genome shotgun (WGS) entry which is preliminary data.</text>
</comment>
<feature type="domain" description="Fe-containing alcohol dehydrogenase-like C-terminal" evidence="6">
    <location>
        <begin position="188"/>
        <end position="378"/>
    </location>
</feature>
<dbReference type="EC" id="1.1.1.1" evidence="7"/>
<evidence type="ECO:0000256" key="3">
    <source>
        <dbReference type="ARBA" id="ARBA00023002"/>
    </source>
</evidence>
<name>A0A5C6AQS6_9BACT</name>
<dbReference type="GO" id="GO:0004022">
    <property type="term" value="F:alcohol dehydrogenase (NAD+) activity"/>
    <property type="evidence" value="ECO:0007669"/>
    <property type="project" value="UniProtKB-EC"/>
</dbReference>
<keyword evidence="4" id="KW-0520">NAD</keyword>
<comment type="cofactor">
    <cofactor evidence="1">
        <name>Fe cation</name>
        <dbReference type="ChEBI" id="CHEBI:24875"/>
    </cofactor>
</comment>
<keyword evidence="8" id="KW-1185">Reference proteome</keyword>
<dbReference type="PANTHER" id="PTHR11496:SF102">
    <property type="entry name" value="ALCOHOL DEHYDROGENASE 4"/>
    <property type="match status" value="1"/>
</dbReference>
<dbReference type="PROSITE" id="PS00913">
    <property type="entry name" value="ADH_IRON_1"/>
    <property type="match status" value="1"/>
</dbReference>
<dbReference type="AlphaFoldDB" id="A0A5C6AQS6"/>
<dbReference type="Pfam" id="PF00465">
    <property type="entry name" value="Fe-ADH"/>
    <property type="match status" value="1"/>
</dbReference>
<feature type="domain" description="Alcohol dehydrogenase iron-type/glycerol dehydrogenase GldA" evidence="5">
    <location>
        <begin position="10"/>
        <end position="177"/>
    </location>
</feature>
<dbReference type="FunFam" id="3.40.50.1970:FF:000003">
    <property type="entry name" value="Alcohol dehydrogenase, iron-containing"/>
    <property type="match status" value="1"/>
</dbReference>
<dbReference type="RefSeq" id="WP_146520662.1">
    <property type="nucleotide sequence ID" value="NZ_CP151726.1"/>
</dbReference>
<dbReference type="PANTHER" id="PTHR11496">
    <property type="entry name" value="ALCOHOL DEHYDROGENASE"/>
    <property type="match status" value="1"/>
</dbReference>
<evidence type="ECO:0000256" key="2">
    <source>
        <dbReference type="ARBA" id="ARBA00007358"/>
    </source>
</evidence>
<dbReference type="GO" id="GO:0046872">
    <property type="term" value="F:metal ion binding"/>
    <property type="evidence" value="ECO:0007669"/>
    <property type="project" value="InterPro"/>
</dbReference>
<comment type="similarity">
    <text evidence="2">Belongs to the iron-containing alcohol dehydrogenase family.</text>
</comment>
<keyword evidence="3 7" id="KW-0560">Oxidoreductase</keyword>
<sequence length="380" mass="40250">MQSFDTLNRTRFVFGSGVSSRLGELAAEFKPKCVLVVTDAGLVDAGHFSSAVDSLRAAGLNVESFHEFGENPTSAMVDAGVAKAAEVKPDLLIGLGGGSSMDCCKGINFVYSGGGTIHDYHGVGKATAEMLPMIAVPTTSGTGSEAQSFALISDAVTHTKMACGDPKAACRIAVLDPTLTLTLPQRVTALTGIDAISHAVETYVTSRRNPMSTTYSRRAFGLLASSFSRVLTHPEDVEARASMQLGACFAGMAIETSMLGAAHATANPLTAKHDIVHGQAVGLMLPSVIRMNGTRHADWYAELMREIDPTVTENDAPDRLAELIVQWLKEAGMATSLGELSIPSSGIDVFVEEALKQWTGTFNPIPLDADRTRQLYRSVA</sequence>
<dbReference type="Gene3D" id="1.20.1090.10">
    <property type="entry name" value="Dehydroquinate synthase-like - alpha domain"/>
    <property type="match status" value="1"/>
</dbReference>
<evidence type="ECO:0000313" key="8">
    <source>
        <dbReference type="Proteomes" id="UP000320176"/>
    </source>
</evidence>
<organism evidence="7 8">
    <name type="scientific">Stieleria varia</name>
    <dbReference type="NCBI Taxonomy" id="2528005"/>
    <lineage>
        <taxon>Bacteria</taxon>
        <taxon>Pseudomonadati</taxon>
        <taxon>Planctomycetota</taxon>
        <taxon>Planctomycetia</taxon>
        <taxon>Pirellulales</taxon>
        <taxon>Pirellulaceae</taxon>
        <taxon>Stieleria</taxon>
    </lineage>
</organism>